<dbReference type="EMBL" id="JAVRRD010000032">
    <property type="protein sequence ID" value="KAK5046058.1"/>
    <property type="molecule type" value="Genomic_DNA"/>
</dbReference>
<dbReference type="InterPro" id="IPR024983">
    <property type="entry name" value="CHAT_dom"/>
</dbReference>
<feature type="domain" description="CHAT" evidence="2">
    <location>
        <begin position="1022"/>
        <end position="1322"/>
    </location>
</feature>
<dbReference type="SUPFAM" id="SSF48452">
    <property type="entry name" value="TPR-like"/>
    <property type="match status" value="1"/>
</dbReference>
<dbReference type="Gene3D" id="1.25.40.10">
    <property type="entry name" value="Tetratricopeptide repeat domain"/>
    <property type="match status" value="1"/>
</dbReference>
<gene>
    <name evidence="3" type="ORF">LTR84_008515</name>
</gene>
<dbReference type="Pfam" id="PF12770">
    <property type="entry name" value="CHAT"/>
    <property type="match status" value="1"/>
</dbReference>
<protein>
    <recommendedName>
        <fullName evidence="2">CHAT domain-containing protein</fullName>
    </recommendedName>
</protein>
<dbReference type="Proteomes" id="UP001358417">
    <property type="component" value="Unassembled WGS sequence"/>
</dbReference>
<feature type="region of interest" description="Disordered" evidence="1">
    <location>
        <begin position="899"/>
        <end position="921"/>
    </location>
</feature>
<reference evidence="3 4" key="1">
    <citation type="submission" date="2023-08" db="EMBL/GenBank/DDBJ databases">
        <title>Black Yeasts Isolated from many extreme environments.</title>
        <authorList>
            <person name="Coleine C."/>
            <person name="Stajich J.E."/>
            <person name="Selbmann L."/>
        </authorList>
    </citation>
    <scope>NUCLEOTIDE SEQUENCE [LARGE SCALE GENOMIC DNA]</scope>
    <source>
        <strain evidence="3 4">CCFEE 5792</strain>
    </source>
</reference>
<dbReference type="RefSeq" id="XP_064701657.1">
    <property type="nucleotide sequence ID" value="XM_064852060.1"/>
</dbReference>
<dbReference type="GeneID" id="89976678"/>
<evidence type="ECO:0000313" key="4">
    <source>
        <dbReference type="Proteomes" id="UP001358417"/>
    </source>
</evidence>
<dbReference type="InterPro" id="IPR011990">
    <property type="entry name" value="TPR-like_helical_dom_sf"/>
</dbReference>
<evidence type="ECO:0000313" key="3">
    <source>
        <dbReference type="EMBL" id="KAK5046058.1"/>
    </source>
</evidence>
<keyword evidence="4" id="KW-1185">Reference proteome</keyword>
<name>A0AAV9MZI0_9EURO</name>
<evidence type="ECO:0000256" key="1">
    <source>
        <dbReference type="SAM" id="MobiDB-lite"/>
    </source>
</evidence>
<evidence type="ECO:0000259" key="2">
    <source>
        <dbReference type="Pfam" id="PF12770"/>
    </source>
</evidence>
<sequence>MSGDTVEIVERENYGCGVAISQLLASSEYADPRALFVRGTVSFEQFLNDGLPSHLLAAQQFLNFALDRPLSDSDLDLEGLIAGKCMQVLVELFQYSRNKDCLIEAMRISDRGLQKLPSESVNPRFMILHTLSLVLEKSYMSGGGLPDLSMAIQRSREAANLANTNLEKIGELNLHMSRTNLSNQLMLKYMEIKISADIKEAIEINQVVYDAFASDTVRRAEASSNLSLKFLRRYLLAEPQELEDLSQSIKLLEESVHLSAQNAPMLPRRIVNLTTCLQMRFQEKGTIADVEAAIRYLRQGLRVVPPSSPLASTLQESLSHFTMILSQPDAARAAFEFSRILNQMARDNKEGGNKTESDSRADESVHCRDILSFLDSPDALVLYWVLLTFCIWAMVAHLTYIGYAAESSNEQTRRLEVSLQDQIERWLESDDQNDLMEAISLVKSSVLNGPDSFLAREKSLVDRRQQLISFASLLSGLVPGPSILKIDIELSLYEASLEIMPISSPEQIDLVNYLANLYLARFRLGGDRNDLDKGLLTTQIGLEQAEPSESRNYLMVTHASMLSMQYEVTNALGDMKQSIDWLCRALCQLPGTSNNNVLRGSILGSLARNLSLYRRDVGFPHIAQEAIILLINALSLPKLSKDSLFQITHTLSALLSNKDNENQETKYLDICLQISEANLEFAPPSHPRRCEALRSLGHKLRSRHRISKKVEDINRAIALTEEAIEIIPKTSVRRSEYLLPLADALEQRADALNSLADNNAAIERFVEAFNNEYTAYQVMRIKAAGNATRMLVREKRYLEASALLAKAVSISSVLASKWTETGDIQRIVGDVNGLPSDAAAMALEAGKSPWEALNLLETGRGIILGASMEMRRDVSKLKSISPQDYEEYELLRDSVADPHAASRGENTGARAAGETAPGRRMQQYQKLEEVMTRIRAIPGLEDFNCLPSEAKLMELVESGPVVTVLSSLYTDHTWAILISRNGIQPLLLEDLTFAALERHVSRLVAAVDYDVFTFFQKGRQVQEVLSWLWDVAVYPILKALGFDLEASKPMIELPRIWWIAAGWVSQLPFHAAGHPGRWNRSTMDHVISSYIPTIKALSYAREQPPLGTGAQNNGVSIVTMKTTPGFQDLAMAEEEAQVISQILTECAVPSTHLQQPNAFKVLDQLKSCQMMHFACHGQSDQEDPLESHLLLEKKDAFGQSQLDRLTVHAIIQAKSSKATLAYLSGCLTANNPVLHQADESLSLSSVFQLAGFRHVIGTYWTSKDEACKEVARGFYTALFDARHAHINPDRRVALAYHMALTEWRKKKPKNPLWWVPFVHIGA</sequence>
<comment type="caution">
    <text evidence="3">The sequence shown here is derived from an EMBL/GenBank/DDBJ whole genome shotgun (WGS) entry which is preliminary data.</text>
</comment>
<organism evidence="3 4">
    <name type="scientific">Exophiala bonariae</name>
    <dbReference type="NCBI Taxonomy" id="1690606"/>
    <lineage>
        <taxon>Eukaryota</taxon>
        <taxon>Fungi</taxon>
        <taxon>Dikarya</taxon>
        <taxon>Ascomycota</taxon>
        <taxon>Pezizomycotina</taxon>
        <taxon>Eurotiomycetes</taxon>
        <taxon>Chaetothyriomycetidae</taxon>
        <taxon>Chaetothyriales</taxon>
        <taxon>Herpotrichiellaceae</taxon>
        <taxon>Exophiala</taxon>
    </lineage>
</organism>
<proteinExistence type="predicted"/>
<accession>A0AAV9MZI0</accession>